<dbReference type="InterPro" id="IPR012337">
    <property type="entry name" value="RNaseH-like_sf"/>
</dbReference>
<dbReference type="InterPro" id="IPR054722">
    <property type="entry name" value="PolX-like_BBD"/>
</dbReference>
<keyword evidence="4" id="KW-1185">Reference proteome</keyword>
<accession>A0AAX6EWH8</accession>
<dbReference type="SUPFAM" id="SSF53098">
    <property type="entry name" value="Ribonuclease H-like"/>
    <property type="match status" value="1"/>
</dbReference>
<dbReference type="PROSITE" id="PS50994">
    <property type="entry name" value="INTEGRASE"/>
    <property type="match status" value="1"/>
</dbReference>
<keyword evidence="1" id="KW-0378">Hydrolase</keyword>
<protein>
    <recommendedName>
        <fullName evidence="2">Integrase catalytic domain-containing protein</fullName>
    </recommendedName>
</protein>
<dbReference type="GO" id="GO:0003676">
    <property type="term" value="F:nucleic acid binding"/>
    <property type="evidence" value="ECO:0007669"/>
    <property type="project" value="InterPro"/>
</dbReference>
<evidence type="ECO:0000259" key="2">
    <source>
        <dbReference type="PROSITE" id="PS50994"/>
    </source>
</evidence>
<reference evidence="3" key="1">
    <citation type="journal article" date="2023" name="GigaByte">
        <title>Genome assembly of the bearded iris, Iris pallida Lam.</title>
        <authorList>
            <person name="Bruccoleri R.E."/>
            <person name="Oakeley E.J."/>
            <person name="Faust A.M.E."/>
            <person name="Altorfer M."/>
            <person name="Dessus-Babus S."/>
            <person name="Burckhardt D."/>
            <person name="Oertli M."/>
            <person name="Naumann U."/>
            <person name="Petersen F."/>
            <person name="Wong J."/>
        </authorList>
    </citation>
    <scope>NUCLEOTIDE SEQUENCE</scope>
    <source>
        <strain evidence="3">GSM-AAB239-AS_SAM_17_03QT</strain>
    </source>
</reference>
<reference evidence="3" key="2">
    <citation type="submission" date="2023-04" db="EMBL/GenBank/DDBJ databases">
        <authorList>
            <person name="Bruccoleri R.E."/>
            <person name="Oakeley E.J."/>
            <person name="Faust A.-M."/>
            <person name="Dessus-Babus S."/>
            <person name="Altorfer M."/>
            <person name="Burckhardt D."/>
            <person name="Oertli M."/>
            <person name="Naumann U."/>
            <person name="Petersen F."/>
            <person name="Wong J."/>
        </authorList>
    </citation>
    <scope>NUCLEOTIDE SEQUENCE</scope>
    <source>
        <strain evidence="3">GSM-AAB239-AS_SAM_17_03QT</strain>
        <tissue evidence="3">Leaf</tissue>
    </source>
</reference>
<dbReference type="Pfam" id="PF13976">
    <property type="entry name" value="gag_pre-integrs"/>
    <property type="match status" value="1"/>
</dbReference>
<evidence type="ECO:0000313" key="4">
    <source>
        <dbReference type="Proteomes" id="UP001140949"/>
    </source>
</evidence>
<dbReference type="PANTHER" id="PTHR42648">
    <property type="entry name" value="TRANSPOSASE, PUTATIVE-RELATED"/>
    <property type="match status" value="1"/>
</dbReference>
<dbReference type="InterPro" id="IPR001584">
    <property type="entry name" value="Integrase_cat-core"/>
</dbReference>
<dbReference type="PANTHER" id="PTHR42648:SF21">
    <property type="entry name" value="CYSTEINE-RICH RLK (RECEPTOR-LIKE PROTEIN KINASE) 8"/>
    <property type="match status" value="1"/>
</dbReference>
<sequence>MTGDASLFIILSKKNKEGYVSFGNNLRGYIIGIGDIGKAPYPVIKDVCLVTELKHNLLSISHLADHGYGINSVKDKCTIVDSSTGSTIFEGIREDNICVFYLLEDANKVGRCLMAKSIESQLWHMRLGHANMDTISRLSTKKLVRGLPDISFKKDTVCSECKKNKATKSAFKSKNTVSTTRPLQLLHMDLFGPSRIASLGGKLYAFVIIDDFSRYTWIYFLARKNDVLSEFVTFCKKVQNEKGFMITRIRSDHDGEFENAEFKQFCDTHGYLHEFYCPRTPQQNGVVERKNRTLSEMARVMLNPFSLPIYFWAEAVNTACYILNRVLIRPISKKTPYELWFDRTPNVSYFKIFGYKCFILNTKDNLSKFDEKVDEGIFFRLCSKEQRIQSLQQKNHDHRRINQCQV</sequence>
<dbReference type="GO" id="GO:0006508">
    <property type="term" value="P:proteolysis"/>
    <property type="evidence" value="ECO:0007669"/>
    <property type="project" value="UniProtKB-KW"/>
</dbReference>
<dbReference type="Pfam" id="PF00665">
    <property type="entry name" value="rve"/>
    <property type="match status" value="1"/>
</dbReference>
<dbReference type="GO" id="GO:0015074">
    <property type="term" value="P:DNA integration"/>
    <property type="evidence" value="ECO:0007669"/>
    <property type="project" value="InterPro"/>
</dbReference>
<dbReference type="Gene3D" id="3.30.420.10">
    <property type="entry name" value="Ribonuclease H-like superfamily/Ribonuclease H"/>
    <property type="match status" value="1"/>
</dbReference>
<dbReference type="InterPro" id="IPR036397">
    <property type="entry name" value="RNaseH_sf"/>
</dbReference>
<evidence type="ECO:0000313" key="3">
    <source>
        <dbReference type="EMBL" id="KAJ6808145.1"/>
    </source>
</evidence>
<evidence type="ECO:0000256" key="1">
    <source>
        <dbReference type="ARBA" id="ARBA00022670"/>
    </source>
</evidence>
<dbReference type="Proteomes" id="UP001140949">
    <property type="component" value="Unassembled WGS sequence"/>
</dbReference>
<comment type="caution">
    <text evidence="3">The sequence shown here is derived from an EMBL/GenBank/DDBJ whole genome shotgun (WGS) entry which is preliminary data.</text>
</comment>
<keyword evidence="1" id="KW-0645">Protease</keyword>
<dbReference type="InterPro" id="IPR025724">
    <property type="entry name" value="GAG-pre-integrase_dom"/>
</dbReference>
<dbReference type="Pfam" id="PF22936">
    <property type="entry name" value="Pol_BBD"/>
    <property type="match status" value="1"/>
</dbReference>
<proteinExistence type="predicted"/>
<gene>
    <name evidence="3" type="ORF">M6B38_168680</name>
</gene>
<feature type="domain" description="Integrase catalytic" evidence="2">
    <location>
        <begin position="178"/>
        <end position="344"/>
    </location>
</feature>
<dbReference type="AlphaFoldDB" id="A0AAX6EWH8"/>
<dbReference type="GO" id="GO:0008233">
    <property type="term" value="F:peptidase activity"/>
    <property type="evidence" value="ECO:0007669"/>
    <property type="project" value="UniProtKB-KW"/>
</dbReference>
<organism evidence="3 4">
    <name type="scientific">Iris pallida</name>
    <name type="common">Sweet iris</name>
    <dbReference type="NCBI Taxonomy" id="29817"/>
    <lineage>
        <taxon>Eukaryota</taxon>
        <taxon>Viridiplantae</taxon>
        <taxon>Streptophyta</taxon>
        <taxon>Embryophyta</taxon>
        <taxon>Tracheophyta</taxon>
        <taxon>Spermatophyta</taxon>
        <taxon>Magnoliopsida</taxon>
        <taxon>Liliopsida</taxon>
        <taxon>Asparagales</taxon>
        <taxon>Iridaceae</taxon>
        <taxon>Iridoideae</taxon>
        <taxon>Irideae</taxon>
        <taxon>Iris</taxon>
    </lineage>
</organism>
<dbReference type="InterPro" id="IPR039537">
    <property type="entry name" value="Retrotran_Ty1/copia-like"/>
</dbReference>
<name>A0AAX6EWH8_IRIPA</name>
<dbReference type="EMBL" id="JANAVB010033616">
    <property type="protein sequence ID" value="KAJ6808145.1"/>
    <property type="molecule type" value="Genomic_DNA"/>
</dbReference>